<sequence length="126" mass="13358">MPELTQAWPVEEGSQLYTVSLSKPLGLVLAEQGKKVIVEKIADKGAAAKTDIQVGDVVRGTTARAKNTTQQTAMASEARMKQGLLGGLVLLNADGESFDTVMAAIDSSRCSQCDITLVLEHVGKQE</sequence>
<proteinExistence type="predicted"/>
<dbReference type="InterPro" id="IPR036034">
    <property type="entry name" value="PDZ_sf"/>
</dbReference>
<dbReference type="AlphaFoldDB" id="A0AAW1PTJ0"/>
<comment type="caution">
    <text evidence="1">The sequence shown here is derived from an EMBL/GenBank/DDBJ whole genome shotgun (WGS) entry which is preliminary data.</text>
</comment>
<reference evidence="1 2" key="1">
    <citation type="journal article" date="2024" name="Nat. Commun.">
        <title>Phylogenomics reveals the evolutionary origins of lichenization in chlorophyte algae.</title>
        <authorList>
            <person name="Puginier C."/>
            <person name="Libourel C."/>
            <person name="Otte J."/>
            <person name="Skaloud P."/>
            <person name="Haon M."/>
            <person name="Grisel S."/>
            <person name="Petersen M."/>
            <person name="Berrin J.G."/>
            <person name="Delaux P.M."/>
            <person name="Dal Grande F."/>
            <person name="Keller J."/>
        </authorList>
    </citation>
    <scope>NUCLEOTIDE SEQUENCE [LARGE SCALE GENOMIC DNA]</scope>
    <source>
        <strain evidence="1 2">SAG 2043</strain>
    </source>
</reference>
<name>A0AAW1PTJ0_9CHLO</name>
<dbReference type="EMBL" id="JALJOR010000009">
    <property type="protein sequence ID" value="KAK9811272.1"/>
    <property type="molecule type" value="Genomic_DNA"/>
</dbReference>
<evidence type="ECO:0000313" key="1">
    <source>
        <dbReference type="EMBL" id="KAK9811272.1"/>
    </source>
</evidence>
<evidence type="ECO:0000313" key="2">
    <source>
        <dbReference type="Proteomes" id="UP001489004"/>
    </source>
</evidence>
<dbReference type="Proteomes" id="UP001489004">
    <property type="component" value="Unassembled WGS sequence"/>
</dbReference>
<evidence type="ECO:0008006" key="3">
    <source>
        <dbReference type="Google" id="ProtNLM"/>
    </source>
</evidence>
<organism evidence="1 2">
    <name type="scientific">[Myrmecia] bisecta</name>
    <dbReference type="NCBI Taxonomy" id="41462"/>
    <lineage>
        <taxon>Eukaryota</taxon>
        <taxon>Viridiplantae</taxon>
        <taxon>Chlorophyta</taxon>
        <taxon>core chlorophytes</taxon>
        <taxon>Trebouxiophyceae</taxon>
        <taxon>Trebouxiales</taxon>
        <taxon>Trebouxiaceae</taxon>
        <taxon>Myrmecia</taxon>
    </lineage>
</organism>
<keyword evidence="2" id="KW-1185">Reference proteome</keyword>
<dbReference type="SUPFAM" id="SSF50156">
    <property type="entry name" value="PDZ domain-like"/>
    <property type="match status" value="1"/>
</dbReference>
<protein>
    <recommendedName>
        <fullName evidence="3">PDZ domain-containing protein</fullName>
    </recommendedName>
</protein>
<gene>
    <name evidence="1" type="ORF">WJX72_000996</name>
</gene>
<accession>A0AAW1PTJ0</accession>